<accession>B7X3H3</accession>
<reference evidence="1 2" key="1">
    <citation type="journal article" date="2004" name="Appl. Environ. Microbiol.">
        <title>Mineralization of individual congeners of linear alkylbenzenesulfonate by defined pairs of heterotrophic bacteria.</title>
        <authorList>
            <person name="Schleheck D."/>
            <person name="Knepper T.P."/>
            <person name="Fischer K."/>
            <person name="Cook A.M."/>
        </authorList>
    </citation>
    <scope>NUCLEOTIDE SEQUENCE [LARGE SCALE GENOMIC DNA]</scope>
    <source>
        <strain evidence="2">DSM 14576 / KF-1</strain>
    </source>
</reference>
<dbReference type="eggNOG" id="ENOG5033MER">
    <property type="taxonomic scope" value="Bacteria"/>
</dbReference>
<protein>
    <recommendedName>
        <fullName evidence="3">Lipoprotein</fullName>
    </recommendedName>
</protein>
<evidence type="ECO:0000313" key="2">
    <source>
        <dbReference type="Proteomes" id="UP000003039"/>
    </source>
</evidence>
<proteinExistence type="predicted"/>
<gene>
    <name evidence="1" type="ORF">CtesDRAFT_PD1600</name>
</gene>
<evidence type="ECO:0000313" key="1">
    <source>
        <dbReference type="EMBL" id="EED66654.1"/>
    </source>
</evidence>
<dbReference type="EMBL" id="AAUJ02000001">
    <property type="protein sequence ID" value="EED66654.1"/>
    <property type="molecule type" value="Genomic_DNA"/>
</dbReference>
<dbReference type="AlphaFoldDB" id="B7X3H3"/>
<organism evidence="1 2">
    <name type="scientific">Comamonas testosteroni (strain DSM 14576 / KF-1)</name>
    <name type="common">Pseudomonas testosteroni</name>
    <dbReference type="NCBI Taxonomy" id="399795"/>
    <lineage>
        <taxon>Bacteria</taxon>
        <taxon>Pseudomonadati</taxon>
        <taxon>Pseudomonadota</taxon>
        <taxon>Betaproteobacteria</taxon>
        <taxon>Burkholderiales</taxon>
        <taxon>Comamonadaceae</taxon>
        <taxon>Comamonas</taxon>
    </lineage>
</organism>
<dbReference type="Proteomes" id="UP000003039">
    <property type="component" value="Unassembled WGS sequence"/>
</dbReference>
<evidence type="ECO:0008006" key="3">
    <source>
        <dbReference type="Google" id="ProtNLM"/>
    </source>
</evidence>
<dbReference type="OrthoDB" id="8907548at2"/>
<comment type="caution">
    <text evidence="1">The sequence shown here is derived from an EMBL/GenBank/DDBJ whole genome shotgun (WGS) entry which is preliminary data.</text>
</comment>
<sequence precursor="true">MRAFQLVMSIAAMTLVGCATQEIATVRQADLDNWKGMPVEALDTHSLFSTMQMTTRTTSSGVEVRNYI</sequence>
<dbReference type="PROSITE" id="PS51257">
    <property type="entry name" value="PROKAR_LIPOPROTEIN"/>
    <property type="match status" value="1"/>
</dbReference>
<name>B7X3H3_COMTK</name>